<protein>
    <submittedName>
        <fullName evidence="1">Alpha/beta hydrolase</fullName>
    </submittedName>
</protein>
<name>A0ABY4S431_AQUTE</name>
<dbReference type="RefSeq" id="WP_250196284.1">
    <property type="nucleotide sequence ID" value="NZ_CP097635.1"/>
</dbReference>
<reference evidence="1" key="1">
    <citation type="submission" date="2022-05" db="EMBL/GenBank/DDBJ databases">
        <title>An RpoN-dependent PEP-CTERM gene is involved in floc formation of an Aquincola tertiaricarbonis strain.</title>
        <authorList>
            <person name="Qiu D."/>
            <person name="Xia M."/>
        </authorList>
    </citation>
    <scope>NUCLEOTIDE SEQUENCE</scope>
    <source>
        <strain evidence="1">RN12</strain>
    </source>
</reference>
<keyword evidence="1" id="KW-0378">Hydrolase</keyword>
<proteinExistence type="predicted"/>
<dbReference type="SUPFAM" id="SSF53474">
    <property type="entry name" value="alpha/beta-Hydrolases"/>
    <property type="match status" value="1"/>
</dbReference>
<organism evidence="1 2">
    <name type="scientific">Aquincola tertiaricarbonis</name>
    <dbReference type="NCBI Taxonomy" id="391953"/>
    <lineage>
        <taxon>Bacteria</taxon>
        <taxon>Pseudomonadati</taxon>
        <taxon>Pseudomonadota</taxon>
        <taxon>Betaproteobacteria</taxon>
        <taxon>Burkholderiales</taxon>
        <taxon>Sphaerotilaceae</taxon>
        <taxon>Aquincola</taxon>
    </lineage>
</organism>
<dbReference type="Gene3D" id="3.40.50.1820">
    <property type="entry name" value="alpha/beta hydrolase"/>
    <property type="match status" value="1"/>
</dbReference>
<dbReference type="Proteomes" id="UP001056201">
    <property type="component" value="Chromosome 1"/>
</dbReference>
<dbReference type="GO" id="GO:0016787">
    <property type="term" value="F:hydrolase activity"/>
    <property type="evidence" value="ECO:0007669"/>
    <property type="project" value="UniProtKB-KW"/>
</dbReference>
<evidence type="ECO:0000313" key="1">
    <source>
        <dbReference type="EMBL" id="URI08062.1"/>
    </source>
</evidence>
<gene>
    <name evidence="1" type="ORF">MW290_05640</name>
</gene>
<dbReference type="InterPro" id="IPR029058">
    <property type="entry name" value="AB_hydrolase_fold"/>
</dbReference>
<dbReference type="EMBL" id="CP097635">
    <property type="protein sequence ID" value="URI08062.1"/>
    <property type="molecule type" value="Genomic_DNA"/>
</dbReference>
<evidence type="ECO:0000313" key="2">
    <source>
        <dbReference type="Proteomes" id="UP001056201"/>
    </source>
</evidence>
<accession>A0ABY4S431</accession>
<sequence>MTEAALLARPPLSLFGIEGLRAAFELMSHQIQACVQAAEPPPPPGDGHPVIIFPGLGADGATVGPLREHCRRLGYAASDWGRGCNTGVTGEPGAWLQGLAHEVQAQLSPHGQPATLVGWSLGGIYARELARLLPGQVRQVITIGTPFNADEDHSNAGWVLRMLGCGGPALDRRWAARLRKPLSVPSTSIYSRSDGVVAWAACRHPRAGRLAEDVEVEGSHLGMAWNRQVLQVLADRLAQPAGQWRRYAAVTA</sequence>
<keyword evidence="2" id="KW-1185">Reference proteome</keyword>